<name>A0A2N3YF28_9MICO</name>
<evidence type="ECO:0000256" key="1">
    <source>
        <dbReference type="SAM" id="Phobius"/>
    </source>
</evidence>
<gene>
    <name evidence="2" type="ORF">ATL31_0233</name>
</gene>
<dbReference type="RefSeq" id="WP_245861816.1">
    <property type="nucleotide sequence ID" value="NZ_PJNE01000001.1"/>
</dbReference>
<evidence type="ECO:0000313" key="2">
    <source>
        <dbReference type="EMBL" id="PKW25443.1"/>
    </source>
</evidence>
<dbReference type="InterPro" id="IPR023353">
    <property type="entry name" value="LemA-like_dom_sf"/>
</dbReference>
<keyword evidence="1" id="KW-0812">Transmembrane</keyword>
<keyword evidence="1" id="KW-1133">Transmembrane helix</keyword>
<evidence type="ECO:0008006" key="4">
    <source>
        <dbReference type="Google" id="ProtNLM"/>
    </source>
</evidence>
<dbReference type="AlphaFoldDB" id="A0A2N3YF28"/>
<feature type="transmembrane region" description="Helical" evidence="1">
    <location>
        <begin position="6"/>
        <end position="26"/>
    </location>
</feature>
<keyword evidence="3" id="KW-1185">Reference proteome</keyword>
<reference evidence="2 3" key="1">
    <citation type="submission" date="2017-12" db="EMBL/GenBank/DDBJ databases">
        <title>Sequencing the genomes of 1000 Actinobacteria strains.</title>
        <authorList>
            <person name="Klenk H.-P."/>
        </authorList>
    </citation>
    <scope>NUCLEOTIDE SEQUENCE [LARGE SCALE GENOMIC DNA]</scope>
    <source>
        <strain evidence="2 3">DSM 12806</strain>
    </source>
</reference>
<sequence>MSSTNVDILQVTTFVVILLIGVAWYLSYAAARLDRLHAKVEGAMSALDAQLVRRAEATLELANSGALDPATALLLADAATESVERTTEHPLAEDLLDGQHFGGREEVEASLSEILAVTLTDEVVADLRSRGDELVDDSLDRIAASGLRVRMARRFHNDAVREVRRVRQKWVVRVFRLSGHAALPERVEFTDELPTALAR</sequence>
<protein>
    <recommendedName>
        <fullName evidence="4">LemA protein</fullName>
    </recommendedName>
</protein>
<proteinExistence type="predicted"/>
<keyword evidence="1" id="KW-0472">Membrane</keyword>
<dbReference type="EMBL" id="PJNE01000001">
    <property type="protein sequence ID" value="PKW25443.1"/>
    <property type="molecule type" value="Genomic_DNA"/>
</dbReference>
<comment type="caution">
    <text evidence="2">The sequence shown here is derived from an EMBL/GenBank/DDBJ whole genome shotgun (WGS) entry which is preliminary data.</text>
</comment>
<accession>A0A2N3YF28</accession>
<dbReference type="Gene3D" id="1.20.1440.20">
    <property type="entry name" value="LemA-like domain"/>
    <property type="match status" value="1"/>
</dbReference>
<dbReference type="Proteomes" id="UP000233781">
    <property type="component" value="Unassembled WGS sequence"/>
</dbReference>
<organism evidence="2 3">
    <name type="scientific">Phycicoccus duodecadis</name>
    <dbReference type="NCBI Taxonomy" id="173053"/>
    <lineage>
        <taxon>Bacteria</taxon>
        <taxon>Bacillati</taxon>
        <taxon>Actinomycetota</taxon>
        <taxon>Actinomycetes</taxon>
        <taxon>Micrococcales</taxon>
        <taxon>Intrasporangiaceae</taxon>
        <taxon>Phycicoccus</taxon>
    </lineage>
</organism>
<evidence type="ECO:0000313" key="3">
    <source>
        <dbReference type="Proteomes" id="UP000233781"/>
    </source>
</evidence>